<feature type="coiled-coil region" evidence="1">
    <location>
        <begin position="505"/>
        <end position="582"/>
    </location>
</feature>
<name>A0ABR4N267_9FUNG</name>
<feature type="region of interest" description="Disordered" evidence="2">
    <location>
        <begin position="1"/>
        <end position="61"/>
    </location>
</feature>
<protein>
    <submittedName>
        <fullName evidence="3">Uncharacterized protein</fullName>
    </submittedName>
</protein>
<feature type="coiled-coil region" evidence="1">
    <location>
        <begin position="625"/>
        <end position="740"/>
    </location>
</feature>
<evidence type="ECO:0000313" key="3">
    <source>
        <dbReference type="EMBL" id="KAL2913632.1"/>
    </source>
</evidence>
<accession>A0ABR4N267</accession>
<evidence type="ECO:0000313" key="4">
    <source>
        <dbReference type="Proteomes" id="UP001527925"/>
    </source>
</evidence>
<keyword evidence="1" id="KW-0175">Coiled coil</keyword>
<dbReference type="Proteomes" id="UP001527925">
    <property type="component" value="Unassembled WGS sequence"/>
</dbReference>
<comment type="caution">
    <text evidence="3">The sequence shown here is derived from an EMBL/GenBank/DDBJ whole genome shotgun (WGS) entry which is preliminary data.</text>
</comment>
<evidence type="ECO:0000256" key="2">
    <source>
        <dbReference type="SAM" id="MobiDB-lite"/>
    </source>
</evidence>
<feature type="region of interest" description="Disordered" evidence="2">
    <location>
        <begin position="808"/>
        <end position="833"/>
    </location>
</feature>
<evidence type="ECO:0000256" key="1">
    <source>
        <dbReference type="SAM" id="Coils"/>
    </source>
</evidence>
<proteinExistence type="predicted"/>
<feature type="coiled-coil region" evidence="1">
    <location>
        <begin position="442"/>
        <end position="469"/>
    </location>
</feature>
<feature type="coiled-coil region" evidence="1">
    <location>
        <begin position="169"/>
        <end position="276"/>
    </location>
</feature>
<reference evidence="3 4" key="1">
    <citation type="submission" date="2023-09" db="EMBL/GenBank/DDBJ databases">
        <title>Pangenome analysis of Batrachochytrium dendrobatidis and related Chytrids.</title>
        <authorList>
            <person name="Yacoub M.N."/>
            <person name="Stajich J.E."/>
            <person name="James T.Y."/>
        </authorList>
    </citation>
    <scope>NUCLEOTIDE SEQUENCE [LARGE SCALE GENOMIC DNA]</scope>
    <source>
        <strain evidence="3 4">JEL0888</strain>
    </source>
</reference>
<sequence>MLRDATSGVPSLPGLPGPQASSDSAYLASAGSHGQQLLQPQLPPQQPQSYPADPPFQALADPSLGQSLTLLPQIDQDDILQKHCVRVQHTLLDSVDKRVAEIEQHLRDNQALLKRTQDDKITAGEALYQAKTEVGKLNAALATTRYALQNAESEQKAVAMLQAMTESDIQEVLKVNKMLQRDVEALRRQHEEALAKMKQMQEINTNYTSDLKIQKRIQNKLKKELEVSELKRKQAEEAVEAEKQKYEMAANKRHELEIHLEKINELTSIKEATEKQWSEAITAMSKRDKSFQIVEDAKEKLLSQFLEARNSIRVLTLERDETLKKLTEKELECEGAQRTLSDLRLLHKSTLEKFGEVRNGLQQAETAESLYKQEVEKLKRTEELKSADVEKKAMAISSLKAKITQLKSDFDEKMRLHVPVEHAVHREEIVKQQAAAEVKAVTREEETKNIKLRRQNAQLQMKVNETAEKVLHVTQERDMIQEQYQEISAHYSKLYEEAKHLIYALERREHDLNFLRAKMSQKEADNTGTFNLLMGKLRKDLADSADEKDRLQQLWLESQKDALKAKERVSQLEQENAFLQTKIGINDAVKTKTNSELAESKNEAFEQKLEAAKLYNELRRIQPVLDDLRQKNKTLEQQLHEARLKLEEAHVNNTTSTQMLRTEIRRLYQDRSELKHIRSENEQASAKIERKTELFREMVDKLKSERYELQRANYALKRKAEEMERKYFDAKLQARRMTDKQRIENARATIGGHSIASIQAQAESGQLGDSAAGKSLNSQAWASLLSLSNGSMVESMQAPAGTAIVSHADSTAPGSAKTGSDASQQQQGRREIRDVPDFEAWRLKIDSLVKEKDYLMIENKKLQEHIDEQGERLTKVERQLFEERMKQRATERKHGELEEQVKALTKKYQRAEKIASHMEQQIKEAKPNFKIDYQMLGDAEPSTQLLAALLSSEAAAVAAGPGAGPGGRPRLQRLGSKMEEPGQQQPLPGMASRRVSGLRM</sequence>
<feature type="compositionally biased region" description="Polar residues" evidence="2">
    <location>
        <begin position="808"/>
        <end position="827"/>
    </location>
</feature>
<feature type="compositionally biased region" description="Low complexity" evidence="2">
    <location>
        <begin position="7"/>
        <end position="18"/>
    </location>
</feature>
<gene>
    <name evidence="3" type="ORF">HK105_206792</name>
</gene>
<organism evidence="3 4">
    <name type="scientific">Polyrhizophydium stewartii</name>
    <dbReference type="NCBI Taxonomy" id="2732419"/>
    <lineage>
        <taxon>Eukaryota</taxon>
        <taxon>Fungi</taxon>
        <taxon>Fungi incertae sedis</taxon>
        <taxon>Chytridiomycota</taxon>
        <taxon>Chytridiomycota incertae sedis</taxon>
        <taxon>Chytridiomycetes</taxon>
        <taxon>Rhizophydiales</taxon>
        <taxon>Rhizophydiales incertae sedis</taxon>
        <taxon>Polyrhizophydium</taxon>
    </lineage>
</organism>
<keyword evidence="4" id="KW-1185">Reference proteome</keyword>
<feature type="region of interest" description="Disordered" evidence="2">
    <location>
        <begin position="955"/>
        <end position="1000"/>
    </location>
</feature>
<feature type="coiled-coil region" evidence="1">
    <location>
        <begin position="859"/>
        <end position="921"/>
    </location>
</feature>
<dbReference type="EMBL" id="JADGIZ020000043">
    <property type="protein sequence ID" value="KAL2913632.1"/>
    <property type="molecule type" value="Genomic_DNA"/>
</dbReference>